<sequence length="29" mass="3239">MYPLDNEGGQDTRTRMRESWGKGALASPN</sequence>
<proteinExistence type="predicted"/>
<organism evidence="2">
    <name type="scientific">human gut metagenome</name>
    <dbReference type="NCBI Taxonomy" id="408170"/>
    <lineage>
        <taxon>unclassified sequences</taxon>
        <taxon>metagenomes</taxon>
        <taxon>organismal metagenomes</taxon>
    </lineage>
</organism>
<reference evidence="2" key="1">
    <citation type="submission" date="2013-12" db="EMBL/GenBank/DDBJ databases">
        <title>A Varibaculum cambriense genome reconstructed from a premature infant gut community with otherwise low bacterial novelty that shifts toward anaerobic metabolism during the third week of life.</title>
        <authorList>
            <person name="Brown C.T."/>
            <person name="Sharon I."/>
            <person name="Thomas B.C."/>
            <person name="Castelle C.J."/>
            <person name="Morowitz M.J."/>
            <person name="Banfield J.F."/>
        </authorList>
    </citation>
    <scope>NUCLEOTIDE SEQUENCE</scope>
</reference>
<name>W1Y9H8_9ZZZZ</name>
<dbReference type="AlphaFoldDB" id="W1Y9H8"/>
<feature type="compositionally biased region" description="Basic and acidic residues" evidence="1">
    <location>
        <begin position="10"/>
        <end position="20"/>
    </location>
</feature>
<feature type="non-terminal residue" evidence="2">
    <location>
        <position position="29"/>
    </location>
</feature>
<feature type="region of interest" description="Disordered" evidence="1">
    <location>
        <begin position="1"/>
        <end position="29"/>
    </location>
</feature>
<comment type="caution">
    <text evidence="2">The sequence shown here is derived from an EMBL/GenBank/DDBJ whole genome shotgun (WGS) entry which is preliminary data.</text>
</comment>
<protein>
    <submittedName>
        <fullName evidence="2">Uncharacterized protein</fullName>
    </submittedName>
</protein>
<evidence type="ECO:0000313" key="2">
    <source>
        <dbReference type="EMBL" id="ETJ39182.1"/>
    </source>
</evidence>
<gene>
    <name evidence="2" type="ORF">Q604_UNBC06889G0001</name>
</gene>
<accession>W1Y9H8</accession>
<dbReference type="EMBL" id="AZMM01006889">
    <property type="protein sequence ID" value="ETJ39182.1"/>
    <property type="molecule type" value="Genomic_DNA"/>
</dbReference>
<evidence type="ECO:0000256" key="1">
    <source>
        <dbReference type="SAM" id="MobiDB-lite"/>
    </source>
</evidence>